<name>A0A8H7AEU1_9EURO</name>
<dbReference type="GO" id="GO:0005524">
    <property type="term" value="F:ATP binding"/>
    <property type="evidence" value="ECO:0007669"/>
    <property type="project" value="UniProtKB-KW"/>
</dbReference>
<dbReference type="Proteomes" id="UP000606974">
    <property type="component" value="Unassembled WGS sequence"/>
</dbReference>
<dbReference type="PANTHER" id="PTHR24361:SF433">
    <property type="entry name" value="PROTEIN KINASE DOMAIN-CONTAINING PROTEIN"/>
    <property type="match status" value="1"/>
</dbReference>
<evidence type="ECO:0000256" key="7">
    <source>
        <dbReference type="ARBA" id="ARBA00047899"/>
    </source>
</evidence>
<reference evidence="10" key="1">
    <citation type="submission" date="2020-02" db="EMBL/GenBank/DDBJ databases">
        <authorList>
            <person name="Palmer J.M."/>
        </authorList>
    </citation>
    <scope>NUCLEOTIDE SEQUENCE</scope>
    <source>
        <strain evidence="10">EPUS1.4</strain>
        <tissue evidence="10">Thallus</tissue>
    </source>
</reference>
<organism evidence="10 11">
    <name type="scientific">Endocarpon pusillum</name>
    <dbReference type="NCBI Taxonomy" id="364733"/>
    <lineage>
        <taxon>Eukaryota</taxon>
        <taxon>Fungi</taxon>
        <taxon>Dikarya</taxon>
        <taxon>Ascomycota</taxon>
        <taxon>Pezizomycotina</taxon>
        <taxon>Eurotiomycetes</taxon>
        <taxon>Chaetothyriomycetidae</taxon>
        <taxon>Verrucariales</taxon>
        <taxon>Verrucariaceae</taxon>
        <taxon>Endocarpon</taxon>
    </lineage>
</organism>
<dbReference type="AlphaFoldDB" id="A0A8H7AEU1"/>
<dbReference type="InterPro" id="IPR000719">
    <property type="entry name" value="Prot_kinase_dom"/>
</dbReference>
<comment type="catalytic activity">
    <reaction evidence="8">
        <text>L-seryl-[protein] + ATP = O-phospho-L-seryl-[protein] + ADP + H(+)</text>
        <dbReference type="Rhea" id="RHEA:17989"/>
        <dbReference type="Rhea" id="RHEA-COMP:9863"/>
        <dbReference type="Rhea" id="RHEA-COMP:11604"/>
        <dbReference type="ChEBI" id="CHEBI:15378"/>
        <dbReference type="ChEBI" id="CHEBI:29999"/>
        <dbReference type="ChEBI" id="CHEBI:30616"/>
        <dbReference type="ChEBI" id="CHEBI:83421"/>
        <dbReference type="ChEBI" id="CHEBI:456216"/>
        <dbReference type="EC" id="2.7.11.1"/>
    </reaction>
</comment>
<keyword evidence="11" id="KW-1185">Reference proteome</keyword>
<dbReference type="Gene3D" id="1.10.510.10">
    <property type="entry name" value="Transferase(Phosphotransferase) domain 1"/>
    <property type="match status" value="1"/>
</dbReference>
<keyword evidence="2" id="KW-0723">Serine/threonine-protein kinase</keyword>
<evidence type="ECO:0000313" key="10">
    <source>
        <dbReference type="EMBL" id="KAF7507623.1"/>
    </source>
</evidence>
<evidence type="ECO:0000256" key="6">
    <source>
        <dbReference type="ARBA" id="ARBA00022840"/>
    </source>
</evidence>
<keyword evidence="6" id="KW-0067">ATP-binding</keyword>
<evidence type="ECO:0000259" key="9">
    <source>
        <dbReference type="PROSITE" id="PS50011"/>
    </source>
</evidence>
<evidence type="ECO:0000256" key="5">
    <source>
        <dbReference type="ARBA" id="ARBA00022777"/>
    </source>
</evidence>
<sequence length="252" mass="28304">MQYIGKHSNVVQLLDCVYHFNSGDPDACSVYVPLATSSLGQLLGEYHFDLQAKLTLLVDYLKGLSYLNDELQIMHRDINPNNLAITSFQSPRGIILDLDAATTAKWSMDHMKGTVPYLAPEIVDLKKPPLGKEQEPYGKSVDIWALGLSAFEMYSGRRFHWAHFLPRGGTISNVFTPEAYAAFHQKLVRYQETVQVTEEKSVIGLIRQMIDRDAPERISPSEGLAIALALKTNDDEKGTIFRKKPPKRRLGA</sequence>
<accession>A0A8H7AEU1</accession>
<keyword evidence="5" id="KW-0418">Kinase</keyword>
<proteinExistence type="predicted"/>
<dbReference type="PROSITE" id="PS50011">
    <property type="entry name" value="PROTEIN_KINASE_DOM"/>
    <property type="match status" value="1"/>
</dbReference>
<dbReference type="PANTHER" id="PTHR24361">
    <property type="entry name" value="MITOGEN-ACTIVATED KINASE KINASE KINASE"/>
    <property type="match status" value="1"/>
</dbReference>
<dbReference type="SUPFAM" id="SSF56112">
    <property type="entry name" value="Protein kinase-like (PK-like)"/>
    <property type="match status" value="1"/>
</dbReference>
<dbReference type="SMART" id="SM00220">
    <property type="entry name" value="S_TKc"/>
    <property type="match status" value="1"/>
</dbReference>
<feature type="domain" description="Protein kinase" evidence="9">
    <location>
        <begin position="1"/>
        <end position="230"/>
    </location>
</feature>
<keyword evidence="3" id="KW-0808">Transferase</keyword>
<gene>
    <name evidence="10" type="ORF">GJ744_010293</name>
</gene>
<comment type="catalytic activity">
    <reaction evidence="7">
        <text>L-threonyl-[protein] + ATP = O-phospho-L-threonyl-[protein] + ADP + H(+)</text>
        <dbReference type="Rhea" id="RHEA:46608"/>
        <dbReference type="Rhea" id="RHEA-COMP:11060"/>
        <dbReference type="Rhea" id="RHEA-COMP:11605"/>
        <dbReference type="ChEBI" id="CHEBI:15378"/>
        <dbReference type="ChEBI" id="CHEBI:30013"/>
        <dbReference type="ChEBI" id="CHEBI:30616"/>
        <dbReference type="ChEBI" id="CHEBI:61977"/>
        <dbReference type="ChEBI" id="CHEBI:456216"/>
        <dbReference type="EC" id="2.7.11.1"/>
    </reaction>
</comment>
<evidence type="ECO:0000256" key="3">
    <source>
        <dbReference type="ARBA" id="ARBA00022679"/>
    </source>
</evidence>
<dbReference type="EC" id="2.7.11.1" evidence="1"/>
<evidence type="ECO:0000256" key="8">
    <source>
        <dbReference type="ARBA" id="ARBA00048679"/>
    </source>
</evidence>
<keyword evidence="4" id="KW-0547">Nucleotide-binding</keyword>
<evidence type="ECO:0000313" key="11">
    <source>
        <dbReference type="Proteomes" id="UP000606974"/>
    </source>
</evidence>
<dbReference type="InterPro" id="IPR053235">
    <property type="entry name" value="Ser_Thr_kinase"/>
</dbReference>
<dbReference type="GO" id="GO:0005737">
    <property type="term" value="C:cytoplasm"/>
    <property type="evidence" value="ECO:0007669"/>
    <property type="project" value="TreeGrafter"/>
</dbReference>
<evidence type="ECO:0000256" key="4">
    <source>
        <dbReference type="ARBA" id="ARBA00022741"/>
    </source>
</evidence>
<dbReference type="EMBL" id="JAACFV010000066">
    <property type="protein sequence ID" value="KAF7507623.1"/>
    <property type="molecule type" value="Genomic_DNA"/>
</dbReference>
<dbReference type="Pfam" id="PF00069">
    <property type="entry name" value="Pkinase"/>
    <property type="match status" value="1"/>
</dbReference>
<protein>
    <recommendedName>
        <fullName evidence="1">non-specific serine/threonine protein kinase</fullName>
        <ecNumber evidence="1">2.7.11.1</ecNumber>
    </recommendedName>
</protein>
<evidence type="ECO:0000256" key="2">
    <source>
        <dbReference type="ARBA" id="ARBA00022527"/>
    </source>
</evidence>
<dbReference type="InterPro" id="IPR011009">
    <property type="entry name" value="Kinase-like_dom_sf"/>
</dbReference>
<dbReference type="GO" id="GO:0004674">
    <property type="term" value="F:protein serine/threonine kinase activity"/>
    <property type="evidence" value="ECO:0007669"/>
    <property type="project" value="UniProtKB-KW"/>
</dbReference>
<comment type="caution">
    <text evidence="10">The sequence shown here is derived from an EMBL/GenBank/DDBJ whole genome shotgun (WGS) entry which is preliminary data.</text>
</comment>
<dbReference type="OrthoDB" id="5979581at2759"/>
<evidence type="ECO:0000256" key="1">
    <source>
        <dbReference type="ARBA" id="ARBA00012513"/>
    </source>
</evidence>